<evidence type="ECO:0000256" key="1">
    <source>
        <dbReference type="PIRSR" id="PIRSR011396-1"/>
    </source>
</evidence>
<feature type="binding site" evidence="2">
    <location>
        <position position="185"/>
    </location>
    <ligand>
        <name>FAD</name>
        <dbReference type="ChEBI" id="CHEBI:57692"/>
    </ligand>
</feature>
<dbReference type="InterPro" id="IPR033856">
    <property type="entry name" value="Trp_halogen"/>
</dbReference>
<keyword evidence="2" id="KW-0547">Nucleotide-binding</keyword>
<dbReference type="InterPro" id="IPR036188">
    <property type="entry name" value="FAD/NAD-bd_sf"/>
</dbReference>
<dbReference type="PANTHER" id="PTHR43747:SF4">
    <property type="entry name" value="FLAVIN-DEPENDENT TRYPTOPHAN HALOGENASE"/>
    <property type="match status" value="1"/>
</dbReference>
<sequence>MKAKKVESILIVGGGTAGWLTAGIIAAKHGTSASITVVESPNIKTVGVGEGTWPTMKTTLQEMGVSETDFLRQCDASFKQGAKFCQWKTGEQSDYYYHPLMLPRNFDEFNSAPFWLSQNSGESFSNSVCFQQALCEKNLAPKTLTMPEYAGAANYAYHLDAGKFAQFLTHHCTTKLNVNHIKATVENVKLTDSGEIDYLLTKEAGQLEADLYIDCSGFCSLLLGQALDVPFVDKSDVLFLDTAIATHVPYPTENSAIVPHTLSTAQTSGWIWDIGLQSRRGVGHVYSSKYIDDQTAKQQLADYLCTDVQSLETKTIPMPCGHREKFWQKNCVAVGLAAGFLEPLEASALVLVEMSAQFIRDQLPAHTSIMPIVAKRFNTTFHYRWQRIIDFLKLHYVLSQRRDSEFWCAQQDACSIPESLQELLSLWQYQPPWRHDFLHKDEVFPAASYQYVLYGMGFKTHCREDEANKAHYQQLLEEISFTKHRAIKALPPTRELLNTLHQHRMQVI</sequence>
<dbReference type="InterPro" id="IPR050816">
    <property type="entry name" value="Flavin-dep_Halogenase_NPB"/>
</dbReference>
<dbReference type="GO" id="GO:0004497">
    <property type="term" value="F:monooxygenase activity"/>
    <property type="evidence" value="ECO:0007669"/>
    <property type="project" value="InterPro"/>
</dbReference>
<feature type="binding site" evidence="2">
    <location>
        <position position="336"/>
    </location>
    <ligand>
        <name>FAD</name>
        <dbReference type="ChEBI" id="CHEBI:57692"/>
    </ligand>
</feature>
<feature type="binding site" evidence="2">
    <location>
        <position position="345"/>
    </location>
    <ligand>
        <name>L-tryptophan</name>
        <dbReference type="ChEBI" id="CHEBI:57912"/>
    </ligand>
</feature>
<dbReference type="RefSeq" id="WP_303491101.1">
    <property type="nucleotide sequence ID" value="NZ_JAUOPB010000002.1"/>
</dbReference>
<feature type="active site" evidence="1">
    <location>
        <position position="79"/>
    </location>
</feature>
<dbReference type="GO" id="GO:0000166">
    <property type="term" value="F:nucleotide binding"/>
    <property type="evidence" value="ECO:0007669"/>
    <property type="project" value="UniProtKB-KW"/>
</dbReference>
<reference evidence="3" key="1">
    <citation type="submission" date="2023-07" db="EMBL/GenBank/DDBJ databases">
        <title>Genome content predicts the carbon catabolic preferences of heterotrophic bacteria.</title>
        <authorList>
            <person name="Gralka M."/>
        </authorList>
    </citation>
    <scope>NUCLEOTIDE SEQUENCE</scope>
    <source>
        <strain evidence="3">I3M17_2</strain>
    </source>
</reference>
<dbReference type="Proteomes" id="UP001169760">
    <property type="component" value="Unassembled WGS sequence"/>
</dbReference>
<keyword evidence="2" id="KW-0285">Flavoprotein</keyword>
<dbReference type="Gene3D" id="3.50.50.60">
    <property type="entry name" value="FAD/NAD(P)-binding domain"/>
    <property type="match status" value="1"/>
</dbReference>
<accession>A0AAW7X4M8</accession>
<proteinExistence type="predicted"/>
<evidence type="ECO:0000313" key="3">
    <source>
        <dbReference type="EMBL" id="MDO6421586.1"/>
    </source>
</evidence>
<comment type="caution">
    <text evidence="3">The sequence shown here is derived from an EMBL/GenBank/DDBJ whole genome shotgun (WGS) entry which is preliminary data.</text>
</comment>
<dbReference type="AlphaFoldDB" id="A0AAW7X4M8"/>
<protein>
    <submittedName>
        <fullName evidence="3">Tryptophan 7-halogenase</fullName>
    </submittedName>
</protein>
<name>A0AAW7X4M8_9GAMM</name>
<dbReference type="PANTHER" id="PTHR43747">
    <property type="entry name" value="FAD-BINDING PROTEIN"/>
    <property type="match status" value="1"/>
</dbReference>
<feature type="binding site" evidence="2">
    <location>
        <position position="79"/>
    </location>
    <ligand>
        <name>7-chloro-L-tryptophan</name>
        <dbReference type="ChEBI" id="CHEBI:58713"/>
    </ligand>
</feature>
<organism evidence="3 4">
    <name type="scientific">Saccharophagus degradans</name>
    <dbReference type="NCBI Taxonomy" id="86304"/>
    <lineage>
        <taxon>Bacteria</taxon>
        <taxon>Pseudomonadati</taxon>
        <taxon>Pseudomonadota</taxon>
        <taxon>Gammaproteobacteria</taxon>
        <taxon>Cellvibrionales</taxon>
        <taxon>Cellvibrionaceae</taxon>
        <taxon>Saccharophagus</taxon>
    </lineage>
</organism>
<dbReference type="SUPFAM" id="SSF51905">
    <property type="entry name" value="FAD/NAD(P)-binding domain"/>
    <property type="match status" value="1"/>
</dbReference>
<dbReference type="InterPro" id="IPR006905">
    <property type="entry name" value="Flavin_halogenase"/>
</dbReference>
<dbReference type="Pfam" id="PF04820">
    <property type="entry name" value="Trp_halogenase"/>
    <property type="match status" value="1"/>
</dbReference>
<evidence type="ECO:0000313" key="4">
    <source>
        <dbReference type="Proteomes" id="UP001169760"/>
    </source>
</evidence>
<gene>
    <name evidence="3" type="ORF">Q4521_03790</name>
</gene>
<feature type="binding site" evidence="2">
    <location>
        <begin position="14"/>
        <end position="17"/>
    </location>
    <ligand>
        <name>FAD</name>
        <dbReference type="ChEBI" id="CHEBI:57692"/>
    </ligand>
</feature>
<evidence type="ECO:0000256" key="2">
    <source>
        <dbReference type="PIRSR" id="PIRSR011396-2"/>
    </source>
</evidence>
<keyword evidence="2" id="KW-0274">FAD</keyword>
<dbReference type="PIRSF" id="PIRSF011396">
    <property type="entry name" value="Trp_halogenase"/>
    <property type="match status" value="1"/>
</dbReference>
<dbReference type="EMBL" id="JAUOPB010000002">
    <property type="protein sequence ID" value="MDO6421586.1"/>
    <property type="molecule type" value="Genomic_DNA"/>
</dbReference>